<proteinExistence type="predicted"/>
<reference evidence="1" key="2">
    <citation type="submission" date="2019-01" db="UniProtKB">
        <authorList>
            <consortium name="EnsemblPlants"/>
        </authorList>
    </citation>
    <scope>IDENTIFICATION</scope>
    <source>
        <strain evidence="1">cv. Heinz 1706</strain>
    </source>
</reference>
<accession>A0A3Q7FNS0</accession>
<reference evidence="1" key="1">
    <citation type="journal article" date="2012" name="Nature">
        <title>The tomato genome sequence provides insights into fleshy fruit evolution.</title>
        <authorList>
            <consortium name="Tomato Genome Consortium"/>
        </authorList>
    </citation>
    <scope>NUCLEOTIDE SEQUENCE [LARGE SCALE GENOMIC DNA]</scope>
    <source>
        <strain evidence="1">cv. Heinz 1706</strain>
    </source>
</reference>
<dbReference type="InParanoid" id="A0A3Q7FNS0"/>
<dbReference type="AlphaFoldDB" id="A0A3Q7FNS0"/>
<keyword evidence="2" id="KW-1185">Reference proteome</keyword>
<protein>
    <submittedName>
        <fullName evidence="1">Uncharacterized protein</fullName>
    </submittedName>
</protein>
<dbReference type="EnsemblPlants" id="Solyc02g071020.3.1">
    <property type="protein sequence ID" value="Solyc02g071020.3.1.1"/>
    <property type="gene ID" value="Solyc02g071020.3"/>
</dbReference>
<dbReference type="Proteomes" id="UP000004994">
    <property type="component" value="Chromosome 2"/>
</dbReference>
<evidence type="ECO:0000313" key="2">
    <source>
        <dbReference type="Proteomes" id="UP000004994"/>
    </source>
</evidence>
<organism evidence="1">
    <name type="scientific">Solanum lycopersicum</name>
    <name type="common">Tomato</name>
    <name type="synonym">Lycopersicon esculentum</name>
    <dbReference type="NCBI Taxonomy" id="4081"/>
    <lineage>
        <taxon>Eukaryota</taxon>
        <taxon>Viridiplantae</taxon>
        <taxon>Streptophyta</taxon>
        <taxon>Embryophyta</taxon>
        <taxon>Tracheophyta</taxon>
        <taxon>Spermatophyta</taxon>
        <taxon>Magnoliopsida</taxon>
        <taxon>eudicotyledons</taxon>
        <taxon>Gunneridae</taxon>
        <taxon>Pentapetalae</taxon>
        <taxon>asterids</taxon>
        <taxon>lamiids</taxon>
        <taxon>Solanales</taxon>
        <taxon>Solanaceae</taxon>
        <taxon>Solanoideae</taxon>
        <taxon>Solaneae</taxon>
        <taxon>Solanum</taxon>
        <taxon>Solanum subgen. Lycopersicon</taxon>
    </lineage>
</organism>
<name>A0A3Q7FNS0_SOLLC</name>
<dbReference type="Gramene" id="Solyc02g071020.3.1">
    <property type="protein sequence ID" value="Solyc02g071020.3.1.1"/>
    <property type="gene ID" value="Solyc02g071020.3"/>
</dbReference>
<sequence length="94" mass="10612">LYCQVAHYIFTLSSNDQRLENVLRDSFSGDKVCGESPGIVVYGVCKVVSKVLQWTLSGDNSLNKESKHREHSKSTVLDLLYLELSKCLWVFSKA</sequence>
<evidence type="ECO:0000313" key="1">
    <source>
        <dbReference type="EnsemblPlants" id="Solyc02g071020.3.1.1"/>
    </source>
</evidence>